<comment type="similarity">
    <text evidence="1">Belongs to the protein prenyltransferase subunit alpha family.</text>
</comment>
<evidence type="ECO:0000256" key="4">
    <source>
        <dbReference type="ARBA" id="ARBA00022737"/>
    </source>
</evidence>
<reference evidence="5" key="1">
    <citation type="submission" date="2023-06" db="EMBL/GenBank/DDBJ databases">
        <title>Genome-scale phylogeny and comparative genomics of the fungal order Sordariales.</title>
        <authorList>
            <consortium name="Lawrence Berkeley National Laboratory"/>
            <person name="Hensen N."/>
            <person name="Bonometti L."/>
            <person name="Westerberg I."/>
            <person name="Brannstrom I.O."/>
            <person name="Guillou S."/>
            <person name="Cros-Aarteil S."/>
            <person name="Calhoun S."/>
            <person name="Haridas S."/>
            <person name="Kuo A."/>
            <person name="Mondo S."/>
            <person name="Pangilinan J."/>
            <person name="Riley R."/>
            <person name="Labutti K."/>
            <person name="Andreopoulos B."/>
            <person name="Lipzen A."/>
            <person name="Chen C."/>
            <person name="Yanf M."/>
            <person name="Daum C."/>
            <person name="Ng V."/>
            <person name="Clum A."/>
            <person name="Steindorff A."/>
            <person name="Ohm R."/>
            <person name="Martin F."/>
            <person name="Silar P."/>
            <person name="Natvig D."/>
            <person name="Lalanne C."/>
            <person name="Gautier V."/>
            <person name="Ament-Velasquez S.L."/>
            <person name="Kruys A."/>
            <person name="Hutchinson M.I."/>
            <person name="Powell A.J."/>
            <person name="Barry K."/>
            <person name="Miller A.N."/>
            <person name="Grigoriev I.V."/>
            <person name="Debuchy R."/>
            <person name="Gladieux P."/>
            <person name="Thoren M.H."/>
            <person name="Johannesson H."/>
        </authorList>
    </citation>
    <scope>NUCLEOTIDE SEQUENCE</scope>
    <source>
        <strain evidence="5">SMH2532-1</strain>
    </source>
</reference>
<evidence type="ECO:0000256" key="2">
    <source>
        <dbReference type="ARBA" id="ARBA00022602"/>
    </source>
</evidence>
<protein>
    <submittedName>
        <fullName evidence="5">Uncharacterized protein</fullName>
    </submittedName>
</protein>
<gene>
    <name evidence="5" type="ORF">B0T16DRAFT_337364</name>
</gene>
<dbReference type="SUPFAM" id="SSF48439">
    <property type="entry name" value="Protein prenylyltransferase"/>
    <property type="match status" value="1"/>
</dbReference>
<dbReference type="PANTHER" id="PTHR11129:SF3">
    <property type="entry name" value="PROTEIN PRENYLTRANSFERASE ALPHA SUBUNIT REPEAT-CONTAINING PROTEIN 1"/>
    <property type="match status" value="1"/>
</dbReference>
<evidence type="ECO:0000256" key="1">
    <source>
        <dbReference type="ARBA" id="ARBA00006734"/>
    </source>
</evidence>
<dbReference type="EMBL" id="JAULSV010000007">
    <property type="protein sequence ID" value="KAK0639260.1"/>
    <property type="molecule type" value="Genomic_DNA"/>
</dbReference>
<dbReference type="Proteomes" id="UP001174936">
    <property type="component" value="Unassembled WGS sequence"/>
</dbReference>
<dbReference type="Gene3D" id="1.25.40.120">
    <property type="entry name" value="Protein prenylyltransferase"/>
    <property type="match status" value="1"/>
</dbReference>
<dbReference type="InterPro" id="IPR002088">
    <property type="entry name" value="Prenyl_trans_a"/>
</dbReference>
<dbReference type="Pfam" id="PF01239">
    <property type="entry name" value="PPTA"/>
    <property type="match status" value="1"/>
</dbReference>
<keyword evidence="3" id="KW-0808">Transferase</keyword>
<evidence type="ECO:0000313" key="5">
    <source>
        <dbReference type="EMBL" id="KAK0639260.1"/>
    </source>
</evidence>
<keyword evidence="6" id="KW-1185">Reference proteome</keyword>
<dbReference type="PANTHER" id="PTHR11129">
    <property type="entry name" value="PROTEIN FARNESYLTRANSFERASE ALPHA SUBUNIT/RAB GERANYLGERANYL TRANSFERASE ALPHA SUBUNIT"/>
    <property type="match status" value="1"/>
</dbReference>
<name>A0AA40CI72_9PEZI</name>
<evidence type="ECO:0000256" key="3">
    <source>
        <dbReference type="ARBA" id="ARBA00022679"/>
    </source>
</evidence>
<organism evidence="5 6">
    <name type="scientific">Cercophora newfieldiana</name>
    <dbReference type="NCBI Taxonomy" id="92897"/>
    <lineage>
        <taxon>Eukaryota</taxon>
        <taxon>Fungi</taxon>
        <taxon>Dikarya</taxon>
        <taxon>Ascomycota</taxon>
        <taxon>Pezizomycotina</taxon>
        <taxon>Sordariomycetes</taxon>
        <taxon>Sordariomycetidae</taxon>
        <taxon>Sordariales</taxon>
        <taxon>Lasiosphaeriaceae</taxon>
        <taxon>Cercophora</taxon>
    </lineage>
</organism>
<dbReference type="GO" id="GO:0008318">
    <property type="term" value="F:protein prenyltransferase activity"/>
    <property type="evidence" value="ECO:0007669"/>
    <property type="project" value="InterPro"/>
</dbReference>
<comment type="caution">
    <text evidence="5">The sequence shown here is derived from an EMBL/GenBank/DDBJ whole genome shotgun (WGS) entry which is preliminary data.</text>
</comment>
<keyword evidence="4" id="KW-0677">Repeat</keyword>
<evidence type="ECO:0000313" key="6">
    <source>
        <dbReference type="Proteomes" id="UP001174936"/>
    </source>
</evidence>
<dbReference type="GO" id="GO:0005737">
    <property type="term" value="C:cytoplasm"/>
    <property type="evidence" value="ECO:0007669"/>
    <property type="project" value="TreeGrafter"/>
</dbReference>
<proteinExistence type="inferred from homology"/>
<sequence length="344" mass="38397">MSRALEGELAASLKSGDPTAAYDAISELFAPNTDGDLLELEILGRSHPFPDGCYLLRDGCAVAVSKLGLVQAFLVCKKILTAHLDGSKPRKGEELLAATAVMLLMDPEHLTAANTRKRVLQERMSSWSSPALETTFKAEKHFLDNLLTSRLHRHTKSPTLWAHLQWLLRVFVSMGIPVDGLSDIRKVVFVAGERHPRNYYAWNHARFLIKTGLLTPSEDLLGLVIKWCAGHHTDTSGWSFLYFLLDNTRSSSPFTVHRTFEEVVTLVQSLRLTNESVWVFLRTLAASPFTGDADTSQFLSIARSFIEISSFSSDHDVLRSALEWCETYRAMPPLADAVVTQRNP</sequence>
<dbReference type="AlphaFoldDB" id="A0AA40CI72"/>
<keyword evidence="2" id="KW-0637">Prenyltransferase</keyword>
<accession>A0AA40CI72</accession>